<dbReference type="AlphaFoldDB" id="A0AAV3RBT7"/>
<dbReference type="Pfam" id="PF20431">
    <property type="entry name" value="E_motif"/>
    <property type="match status" value="1"/>
</dbReference>
<dbReference type="InterPro" id="IPR046848">
    <property type="entry name" value="E_motif"/>
</dbReference>
<feature type="repeat" description="PPR" evidence="2">
    <location>
        <begin position="105"/>
        <end position="139"/>
    </location>
</feature>
<proteinExistence type="predicted"/>
<dbReference type="InterPro" id="IPR046960">
    <property type="entry name" value="PPR_At4g14850-like_plant"/>
</dbReference>
<dbReference type="PROSITE" id="PS51375">
    <property type="entry name" value="PPR"/>
    <property type="match status" value="3"/>
</dbReference>
<protein>
    <recommendedName>
        <fullName evidence="6">Pentatricopeptide repeat-containing protein</fullName>
    </recommendedName>
</protein>
<feature type="repeat" description="PPR" evidence="2">
    <location>
        <begin position="206"/>
        <end position="240"/>
    </location>
</feature>
<evidence type="ECO:0008006" key="6">
    <source>
        <dbReference type="Google" id="ProtNLM"/>
    </source>
</evidence>
<dbReference type="GO" id="GO:0009451">
    <property type="term" value="P:RNA modification"/>
    <property type="evidence" value="ECO:0007669"/>
    <property type="project" value="InterPro"/>
</dbReference>
<accession>A0AAV3RBT7</accession>
<keyword evidence="1" id="KW-0677">Repeat</keyword>
<organism evidence="4 5">
    <name type="scientific">Lithospermum erythrorhizon</name>
    <name type="common">Purple gromwell</name>
    <name type="synonym">Lithospermum officinale var. erythrorhizon</name>
    <dbReference type="NCBI Taxonomy" id="34254"/>
    <lineage>
        <taxon>Eukaryota</taxon>
        <taxon>Viridiplantae</taxon>
        <taxon>Streptophyta</taxon>
        <taxon>Embryophyta</taxon>
        <taxon>Tracheophyta</taxon>
        <taxon>Spermatophyta</taxon>
        <taxon>Magnoliopsida</taxon>
        <taxon>eudicotyledons</taxon>
        <taxon>Gunneridae</taxon>
        <taxon>Pentapetalae</taxon>
        <taxon>asterids</taxon>
        <taxon>lamiids</taxon>
        <taxon>Boraginales</taxon>
        <taxon>Boraginaceae</taxon>
        <taxon>Boraginoideae</taxon>
        <taxon>Lithospermeae</taxon>
        <taxon>Lithospermum</taxon>
    </lineage>
</organism>
<dbReference type="Pfam" id="PF13041">
    <property type="entry name" value="PPR_2"/>
    <property type="match status" value="2"/>
</dbReference>
<dbReference type="PANTHER" id="PTHR47926">
    <property type="entry name" value="PENTATRICOPEPTIDE REPEAT-CONTAINING PROTEIN"/>
    <property type="match status" value="1"/>
</dbReference>
<comment type="caution">
    <text evidence="4">The sequence shown here is derived from an EMBL/GenBank/DDBJ whole genome shotgun (WGS) entry which is preliminary data.</text>
</comment>
<dbReference type="NCBIfam" id="TIGR00756">
    <property type="entry name" value="PPR"/>
    <property type="match status" value="4"/>
</dbReference>
<evidence type="ECO:0000313" key="4">
    <source>
        <dbReference type="EMBL" id="GAA0172472.1"/>
    </source>
</evidence>
<dbReference type="EMBL" id="BAABME010008141">
    <property type="protein sequence ID" value="GAA0172472.1"/>
    <property type="molecule type" value="Genomic_DNA"/>
</dbReference>
<dbReference type="GO" id="GO:0003723">
    <property type="term" value="F:RNA binding"/>
    <property type="evidence" value="ECO:0007669"/>
    <property type="project" value="InterPro"/>
</dbReference>
<feature type="region of interest" description="Disordered" evidence="3">
    <location>
        <begin position="468"/>
        <end position="490"/>
    </location>
</feature>
<dbReference type="Pfam" id="PF01535">
    <property type="entry name" value="PPR"/>
    <property type="match status" value="2"/>
</dbReference>
<evidence type="ECO:0000256" key="2">
    <source>
        <dbReference type="PROSITE-ProRule" id="PRU00708"/>
    </source>
</evidence>
<dbReference type="FunFam" id="1.25.40.10:FF:000344">
    <property type="entry name" value="Pentatricopeptide repeat-containing protein"/>
    <property type="match status" value="1"/>
</dbReference>
<gene>
    <name evidence="4" type="ORF">LIER_26294</name>
</gene>
<feature type="repeat" description="PPR" evidence="2">
    <location>
        <begin position="307"/>
        <end position="342"/>
    </location>
</feature>
<evidence type="ECO:0000256" key="1">
    <source>
        <dbReference type="ARBA" id="ARBA00022737"/>
    </source>
</evidence>
<dbReference type="Gene3D" id="1.25.40.10">
    <property type="entry name" value="Tetratricopeptide repeat domain"/>
    <property type="match status" value="3"/>
</dbReference>
<dbReference type="Proteomes" id="UP001454036">
    <property type="component" value="Unassembled WGS sequence"/>
</dbReference>
<name>A0AAV3RBT7_LITER</name>
<evidence type="ECO:0000313" key="5">
    <source>
        <dbReference type="Proteomes" id="UP001454036"/>
    </source>
</evidence>
<sequence length="490" mass="55540">MVINNLRTYISLFTKTKHFPFSSNLPRLSQNVCPLTTITSNEQTMLAFLNKCQTMKQIKQVHGRVIKMGATQSLYVIGKIIYFCVSQKGHMDYAKSVFEEVEFPDGFLLNTMIRGFVWKGNVEKAFEYFKKMRENGEGVNNFALSFLLKLCGQFGTLVLGNQLHSIVIKCNYENHSFVRNSLVHMYGMLKDIGLAYQVFDVITVLDIVNWNTIIHCYVHCGRFRGALTLFDKMQECGVGFDDATLVVVLSACSGSGALEFGKRVHSLTENTRFFSKTSVSNAFIDMYAKCGVVIEGFKIFNEMKQRDIVTWNTMISAFAMNGYAFRALELFSRMLDEKGVHPDGVTFLGVLCACGHGGMVEDGRRYFQSMINKYYIEPTIKHYGCMVDMLGRAGFVAEAYELIISMPMECNAIVYRTLLAACRMHGEVELGEKVRDHLLGVEPEHSSDYVLLANIYASADQWKEMAKERKSMSDRRVQKPMPGNSNFSRS</sequence>
<reference evidence="4 5" key="1">
    <citation type="submission" date="2024-01" db="EMBL/GenBank/DDBJ databases">
        <title>The complete chloroplast genome sequence of Lithospermum erythrorhizon: insights into the phylogenetic relationship among Boraginaceae species and the maternal lineages of purple gromwells.</title>
        <authorList>
            <person name="Okada T."/>
            <person name="Watanabe K."/>
        </authorList>
    </citation>
    <scope>NUCLEOTIDE SEQUENCE [LARGE SCALE GENOMIC DNA]</scope>
</reference>
<dbReference type="PANTHER" id="PTHR47926:SF391">
    <property type="entry name" value="TETRATRICOPEPTIDE-LIKE HELICAL DOMAIN SUPERFAMILY"/>
    <property type="match status" value="1"/>
</dbReference>
<dbReference type="InterPro" id="IPR002885">
    <property type="entry name" value="PPR_rpt"/>
</dbReference>
<dbReference type="FunFam" id="1.25.40.10:FF:000345">
    <property type="entry name" value="Pentatricopeptide repeat-containing protein"/>
    <property type="match status" value="1"/>
</dbReference>
<dbReference type="InterPro" id="IPR011990">
    <property type="entry name" value="TPR-like_helical_dom_sf"/>
</dbReference>
<keyword evidence="5" id="KW-1185">Reference proteome</keyword>
<evidence type="ECO:0000256" key="3">
    <source>
        <dbReference type="SAM" id="MobiDB-lite"/>
    </source>
</evidence>
<feature type="compositionally biased region" description="Basic and acidic residues" evidence="3">
    <location>
        <begin position="468"/>
        <end position="477"/>
    </location>
</feature>